<dbReference type="GO" id="GO:0044528">
    <property type="term" value="P:regulation of mitochondrial mRNA stability"/>
    <property type="evidence" value="ECO:0007669"/>
    <property type="project" value="TreeGrafter"/>
</dbReference>
<accession>A0A0G4EPF6</accession>
<dbReference type="VEuPathDB" id="CryptoDB:Vbra_20621"/>
<evidence type="ECO:0000313" key="4">
    <source>
        <dbReference type="Proteomes" id="UP000041254"/>
    </source>
</evidence>
<organism evidence="3 4">
    <name type="scientific">Vitrella brassicaformis (strain CCMP3155)</name>
    <dbReference type="NCBI Taxonomy" id="1169540"/>
    <lineage>
        <taxon>Eukaryota</taxon>
        <taxon>Sar</taxon>
        <taxon>Alveolata</taxon>
        <taxon>Colpodellida</taxon>
        <taxon>Vitrellaceae</taxon>
        <taxon>Vitrella</taxon>
    </lineage>
</organism>
<dbReference type="InterPro" id="IPR058917">
    <property type="entry name" value="RESC6_dom"/>
</dbReference>
<sequence>MGASLPSVAQPPPFAQIHRLRRPFGTYRPSKQAAAKLSPLSEYRRNVHEVGHFEHHVLSAAVYATANEGYRNTQLWEAYSRRAVEVRLVLTCKDMAMICKGFAKAAIRDLELFKAISETIRAERARLLPKMTPHNVYSIVTAYASLDIYDEPLFRVLAKHAALHLEDFFPNDLGGLLSAYANMDIAAPELAQSVAGHAVRLLSSAAASAADPSAQKMPSFVQEKKTGDPLNARNVALLCNALAKMDVVHPGFIHCVVDLMGGADSCGRFKANTQDMALTLHALMRFSAHLPMTLDQDTLAPPPEAAATTGSHAARNGDLDAAMPSPLPLRGALEAIAGHVHKHAHSSPVRSLRMIAHGMEHFGFCPPGLFQLIATEVSRRLSECEPADLSILSLTYTRLPRPSHTHTHTALFQMVAREVPRALSSCAPSDLAALCNAVPKMGLSAANVSSLFDAVAREVRARLGGIAADDQLEMVAPRLRFEAAHLAQIGNAFARVGSPHGPAVLEGMLPVLTGRGQLVEKLNLTELAQITHAMARFRLRDEPFLDKAADRIAQIGEQSRSPQHTEEGSDSTTRVALAASFGLRKEETFRSSPLAVSSLLLSMAKLDVMPHGLLSTLTRQLDDTEVLDSLSPMGIVNTLFGLSVLGFSRIDGRVLDKVISACDDRVLGAPPASSHDHESAADTEQGPCVTPEAVSQLIASLAALRLHGRQQTGDWGGEWDHRVLGVSERCVDVLRALEGHFVCGQGGHVQDLFRPSTHAESGFHREVVSALSHLGVPEQDLQIEVPFLQGAYSLDVVLTSFDPPLVIEAEGSSHFYRRARRFTATSRLKHRLLTEGPHGYTLLHIPHWEWRQIPQADGMSGHVAYLRRRIAETTGQRLDGSSVCRPESRVDPVNVPCAAGVVAAAG</sequence>
<dbReference type="AlphaFoldDB" id="A0A0G4EPF6"/>
<dbReference type="Pfam" id="PF08373">
    <property type="entry name" value="RAP"/>
    <property type="match status" value="1"/>
</dbReference>
<evidence type="ECO:0000313" key="3">
    <source>
        <dbReference type="EMBL" id="CEL99341.1"/>
    </source>
</evidence>
<evidence type="ECO:0000259" key="2">
    <source>
        <dbReference type="PROSITE" id="PS51286"/>
    </source>
</evidence>
<dbReference type="PANTHER" id="PTHR21228">
    <property type="entry name" value="FAST LEU-RICH DOMAIN-CONTAINING"/>
    <property type="match status" value="1"/>
</dbReference>
<keyword evidence="4" id="KW-1185">Reference proteome</keyword>
<dbReference type="PROSITE" id="PS51286">
    <property type="entry name" value="RAP"/>
    <property type="match status" value="1"/>
</dbReference>
<dbReference type="InterPro" id="IPR050870">
    <property type="entry name" value="FAST_kinase"/>
</dbReference>
<dbReference type="Proteomes" id="UP000041254">
    <property type="component" value="Unassembled WGS sequence"/>
</dbReference>
<feature type="region of interest" description="Disordered" evidence="1">
    <location>
        <begin position="297"/>
        <end position="316"/>
    </location>
</feature>
<evidence type="ECO:0000256" key="1">
    <source>
        <dbReference type="SAM" id="MobiDB-lite"/>
    </source>
</evidence>
<dbReference type="GO" id="GO:0005759">
    <property type="term" value="C:mitochondrial matrix"/>
    <property type="evidence" value="ECO:0007669"/>
    <property type="project" value="TreeGrafter"/>
</dbReference>
<dbReference type="Pfam" id="PF26188">
    <property type="entry name" value="RESC6"/>
    <property type="match status" value="1"/>
</dbReference>
<protein>
    <recommendedName>
        <fullName evidence="2">RAP domain-containing protein</fullName>
    </recommendedName>
</protein>
<gene>
    <name evidence="3" type="ORF">Vbra_20621</name>
</gene>
<dbReference type="PANTHER" id="PTHR21228:SF40">
    <property type="entry name" value="LD45607P"/>
    <property type="match status" value="1"/>
</dbReference>
<dbReference type="GO" id="GO:0000963">
    <property type="term" value="P:mitochondrial RNA processing"/>
    <property type="evidence" value="ECO:0007669"/>
    <property type="project" value="TreeGrafter"/>
</dbReference>
<name>A0A0G4EPF6_VITBC</name>
<dbReference type="GO" id="GO:0035770">
    <property type="term" value="C:ribonucleoprotein granule"/>
    <property type="evidence" value="ECO:0007669"/>
    <property type="project" value="TreeGrafter"/>
</dbReference>
<reference evidence="3 4" key="1">
    <citation type="submission" date="2014-11" db="EMBL/GenBank/DDBJ databases">
        <authorList>
            <person name="Zhu J."/>
            <person name="Qi W."/>
            <person name="Song R."/>
        </authorList>
    </citation>
    <scope>NUCLEOTIDE SEQUENCE [LARGE SCALE GENOMIC DNA]</scope>
</reference>
<dbReference type="GO" id="GO:0003723">
    <property type="term" value="F:RNA binding"/>
    <property type="evidence" value="ECO:0007669"/>
    <property type="project" value="TreeGrafter"/>
</dbReference>
<dbReference type="EMBL" id="CDMY01000278">
    <property type="protein sequence ID" value="CEL99341.1"/>
    <property type="molecule type" value="Genomic_DNA"/>
</dbReference>
<dbReference type="InParanoid" id="A0A0G4EPF6"/>
<proteinExistence type="predicted"/>
<dbReference type="SMART" id="SM00952">
    <property type="entry name" value="RAP"/>
    <property type="match status" value="1"/>
</dbReference>
<dbReference type="OrthoDB" id="385235at2759"/>
<dbReference type="InterPro" id="IPR013584">
    <property type="entry name" value="RAP"/>
</dbReference>
<feature type="domain" description="RAP" evidence="2">
    <location>
        <begin position="805"/>
        <end position="868"/>
    </location>
</feature>